<dbReference type="InterPro" id="IPR037066">
    <property type="entry name" value="Plug_dom_sf"/>
</dbReference>
<dbReference type="AlphaFoldDB" id="A0A4Q7MTQ3"/>
<evidence type="ECO:0000256" key="8">
    <source>
        <dbReference type="ARBA" id="ARBA00023077"/>
    </source>
</evidence>
<feature type="domain" description="TonB-dependent receptor plug" evidence="14">
    <location>
        <begin position="107"/>
        <end position="213"/>
    </location>
</feature>
<keyword evidence="3 11" id="KW-1134">Transmembrane beta strand</keyword>
<evidence type="ECO:0000256" key="1">
    <source>
        <dbReference type="ARBA" id="ARBA00004571"/>
    </source>
</evidence>
<dbReference type="CDD" id="cd01347">
    <property type="entry name" value="ligand_gated_channel"/>
    <property type="match status" value="1"/>
</dbReference>
<dbReference type="Gene3D" id="2.40.170.20">
    <property type="entry name" value="TonB-dependent receptor, beta-barrel domain"/>
    <property type="match status" value="1"/>
</dbReference>
<dbReference type="PANTHER" id="PTHR32552:SF81">
    <property type="entry name" value="TONB-DEPENDENT OUTER MEMBRANE RECEPTOR"/>
    <property type="match status" value="1"/>
</dbReference>
<evidence type="ECO:0000259" key="14">
    <source>
        <dbReference type="Pfam" id="PF07715"/>
    </source>
</evidence>
<evidence type="ECO:0000256" key="6">
    <source>
        <dbReference type="ARBA" id="ARBA00023004"/>
    </source>
</evidence>
<dbReference type="InterPro" id="IPR012910">
    <property type="entry name" value="Plug_dom"/>
</dbReference>
<keyword evidence="10 11" id="KW-0998">Cell outer membrane</keyword>
<evidence type="ECO:0000256" key="9">
    <source>
        <dbReference type="ARBA" id="ARBA00023136"/>
    </source>
</evidence>
<evidence type="ECO:0000259" key="13">
    <source>
        <dbReference type="Pfam" id="PF00593"/>
    </source>
</evidence>
<evidence type="ECO:0000256" key="11">
    <source>
        <dbReference type="PROSITE-ProRule" id="PRU01360"/>
    </source>
</evidence>
<evidence type="ECO:0000256" key="12">
    <source>
        <dbReference type="RuleBase" id="RU003357"/>
    </source>
</evidence>
<name>A0A4Q7MTQ3_9BACT</name>
<reference evidence="15 16" key="1">
    <citation type="submission" date="2019-02" db="EMBL/GenBank/DDBJ databases">
        <title>Genomic Encyclopedia of Type Strains, Phase IV (KMG-IV): sequencing the most valuable type-strain genomes for metagenomic binning, comparative biology and taxonomic classification.</title>
        <authorList>
            <person name="Goeker M."/>
        </authorList>
    </citation>
    <scope>NUCLEOTIDE SEQUENCE [LARGE SCALE GENOMIC DNA]</scope>
    <source>
        <strain evidence="15 16">DSM 18116</strain>
    </source>
</reference>
<evidence type="ECO:0000256" key="4">
    <source>
        <dbReference type="ARBA" id="ARBA00022496"/>
    </source>
</evidence>
<sequence length="765" mass="85239">MLTTMLTAATASLCAQETITIRIADRTTREAIPGATITTADGRSYVANEKGEISLSSNAASCTVSGIGYASQTVQLSRQQRLVLLEAQAANMQQVIVTANRQVQKRSAAPVAISSISAATIHETKATTIDQLINKTPGVFMVNLGNEQHMMSIRQPMSTKGLYLYLEDGIPIRTSGVFNHNALLEINMTAVKNIEIIRGPSSSMYGAEAIGGAINFITKAAPVEPMARIALQGNNTGYSRADLSTGATFGKLGISFNGYFAQNNNGVLERSDFKKWTGTLRADYAISEKTKLSSSITALDYYSDMRGSLDSTAFRNKDYSTPQTFTWRQVNALRFKTQLDHKWNNGSNTSIALIYRDNSVAQNPSYRVKDDYRRAGANWTGKKSLAHGEINDNSFNSYAAVITHQQQWLNGKLNSVSGISVDLSPSTYESYYIRINQDTVSRKYLSFTERPDSLLSNYYTNISNGAAFTQLDYKLTENLRLVGGLRFDVFRMSFRNYLPPSAFSGSPNTTETYKRFTPKAGLTWQPHKAVGFYANYSEGFVAPQVTELFNGVKVPDLKPQTFFNYEAGGWIHLWNGKIYADWSVYYLQGTNEIISIRFDDGSFGNANAGKTKHQGIEYGINFRPAREWLFRFSGANSTHRFVNYSDKEISYNGKTMNGAPAFTGNAELQYKPNWFPGFRTGIEWQHNGAYWMDPQNTVRDPGFNLLNLRAGYEWKCLEVWCNVINLTDNYYSINTSKSAFGYAYTVANPQSFNIGIAYTITGKKK</sequence>
<keyword evidence="7" id="KW-0406">Ion transport</keyword>
<dbReference type="Gene3D" id="2.170.130.10">
    <property type="entry name" value="TonB-dependent receptor, plug domain"/>
    <property type="match status" value="1"/>
</dbReference>
<dbReference type="PANTHER" id="PTHR32552">
    <property type="entry name" value="FERRICHROME IRON RECEPTOR-RELATED"/>
    <property type="match status" value="1"/>
</dbReference>
<dbReference type="Pfam" id="PF00593">
    <property type="entry name" value="TonB_dep_Rec_b-barrel"/>
    <property type="match status" value="1"/>
</dbReference>
<keyword evidence="15" id="KW-0675">Receptor</keyword>
<feature type="domain" description="TonB-dependent receptor-like beta-barrel" evidence="13">
    <location>
        <begin position="298"/>
        <end position="726"/>
    </location>
</feature>
<dbReference type="SUPFAM" id="SSF56935">
    <property type="entry name" value="Porins"/>
    <property type="match status" value="1"/>
</dbReference>
<keyword evidence="16" id="KW-1185">Reference proteome</keyword>
<evidence type="ECO:0000256" key="7">
    <source>
        <dbReference type="ARBA" id="ARBA00023065"/>
    </source>
</evidence>
<dbReference type="Proteomes" id="UP000293874">
    <property type="component" value="Unassembled WGS sequence"/>
</dbReference>
<dbReference type="PROSITE" id="PS52016">
    <property type="entry name" value="TONB_DEPENDENT_REC_3"/>
    <property type="match status" value="1"/>
</dbReference>
<organism evidence="15 16">
    <name type="scientific">Pseudobacter ginsenosidimutans</name>
    <dbReference type="NCBI Taxonomy" id="661488"/>
    <lineage>
        <taxon>Bacteria</taxon>
        <taxon>Pseudomonadati</taxon>
        <taxon>Bacteroidota</taxon>
        <taxon>Chitinophagia</taxon>
        <taxon>Chitinophagales</taxon>
        <taxon>Chitinophagaceae</taxon>
        <taxon>Pseudobacter</taxon>
    </lineage>
</organism>
<keyword evidence="8 12" id="KW-0798">TonB box</keyword>
<comment type="similarity">
    <text evidence="11 12">Belongs to the TonB-dependent receptor family.</text>
</comment>
<dbReference type="EMBL" id="SGXA01000002">
    <property type="protein sequence ID" value="RZS72246.1"/>
    <property type="molecule type" value="Genomic_DNA"/>
</dbReference>
<evidence type="ECO:0000256" key="10">
    <source>
        <dbReference type="ARBA" id="ARBA00023237"/>
    </source>
</evidence>
<dbReference type="GO" id="GO:0009279">
    <property type="term" value="C:cell outer membrane"/>
    <property type="evidence" value="ECO:0007669"/>
    <property type="project" value="UniProtKB-SubCell"/>
</dbReference>
<dbReference type="GO" id="GO:0006826">
    <property type="term" value="P:iron ion transport"/>
    <property type="evidence" value="ECO:0007669"/>
    <property type="project" value="UniProtKB-KW"/>
</dbReference>
<comment type="caution">
    <text evidence="15">The sequence shown here is derived from an EMBL/GenBank/DDBJ whole genome shotgun (WGS) entry which is preliminary data.</text>
</comment>
<comment type="subcellular location">
    <subcellularLocation>
        <location evidence="1 11">Cell outer membrane</location>
        <topology evidence="1 11">Multi-pass membrane protein</topology>
    </subcellularLocation>
</comment>
<evidence type="ECO:0000256" key="3">
    <source>
        <dbReference type="ARBA" id="ARBA00022452"/>
    </source>
</evidence>
<proteinExistence type="inferred from homology"/>
<keyword evidence="9 11" id="KW-0472">Membrane</keyword>
<gene>
    <name evidence="15" type="ORF">EV199_4162</name>
</gene>
<dbReference type="InterPro" id="IPR036942">
    <property type="entry name" value="Beta-barrel_TonB_sf"/>
</dbReference>
<protein>
    <submittedName>
        <fullName evidence="15">Outer membrane receptor protein involved in Fe transport</fullName>
    </submittedName>
</protein>
<evidence type="ECO:0000313" key="16">
    <source>
        <dbReference type="Proteomes" id="UP000293874"/>
    </source>
</evidence>
<dbReference type="Pfam" id="PF07715">
    <property type="entry name" value="Plug"/>
    <property type="match status" value="1"/>
</dbReference>
<dbReference type="InterPro" id="IPR039426">
    <property type="entry name" value="TonB-dep_rcpt-like"/>
</dbReference>
<keyword evidence="6" id="KW-0408">Iron</keyword>
<keyword evidence="4" id="KW-0410">Iron transport</keyword>
<evidence type="ECO:0000313" key="15">
    <source>
        <dbReference type="EMBL" id="RZS72246.1"/>
    </source>
</evidence>
<keyword evidence="2 11" id="KW-0813">Transport</keyword>
<accession>A0A4Q7MTQ3</accession>
<keyword evidence="5 11" id="KW-0812">Transmembrane</keyword>
<evidence type="ECO:0000256" key="2">
    <source>
        <dbReference type="ARBA" id="ARBA00022448"/>
    </source>
</evidence>
<dbReference type="InterPro" id="IPR000531">
    <property type="entry name" value="Beta-barrel_TonB"/>
</dbReference>
<evidence type="ECO:0000256" key="5">
    <source>
        <dbReference type="ARBA" id="ARBA00022692"/>
    </source>
</evidence>